<dbReference type="Pfam" id="PF00561">
    <property type="entry name" value="Abhydrolase_1"/>
    <property type="match status" value="1"/>
</dbReference>
<organism evidence="2 3">
    <name type="scientific">Phytohabitans rumicis</name>
    <dbReference type="NCBI Taxonomy" id="1076125"/>
    <lineage>
        <taxon>Bacteria</taxon>
        <taxon>Bacillati</taxon>
        <taxon>Actinomycetota</taxon>
        <taxon>Actinomycetes</taxon>
        <taxon>Micromonosporales</taxon>
        <taxon>Micromonosporaceae</taxon>
    </lineage>
</organism>
<dbReference type="Proteomes" id="UP000482960">
    <property type="component" value="Unassembled WGS sequence"/>
</dbReference>
<dbReference type="InterPro" id="IPR050471">
    <property type="entry name" value="AB_hydrolase"/>
</dbReference>
<dbReference type="GO" id="GO:0016787">
    <property type="term" value="F:hydrolase activity"/>
    <property type="evidence" value="ECO:0007669"/>
    <property type="project" value="UniProtKB-KW"/>
</dbReference>
<dbReference type="InterPro" id="IPR000073">
    <property type="entry name" value="AB_hydrolase_1"/>
</dbReference>
<evidence type="ECO:0000313" key="2">
    <source>
        <dbReference type="EMBL" id="GFJ96102.1"/>
    </source>
</evidence>
<name>A0A6V8LFR0_9ACTN</name>
<dbReference type="SUPFAM" id="SSF53474">
    <property type="entry name" value="alpha/beta-Hydrolases"/>
    <property type="match status" value="1"/>
</dbReference>
<comment type="caution">
    <text evidence="2">The sequence shown here is derived from an EMBL/GenBank/DDBJ whole genome shotgun (WGS) entry which is preliminary data.</text>
</comment>
<dbReference type="EMBL" id="BLPG01000002">
    <property type="protein sequence ID" value="GFJ96102.1"/>
    <property type="molecule type" value="Genomic_DNA"/>
</dbReference>
<dbReference type="AlphaFoldDB" id="A0A6V8LFR0"/>
<accession>A0A6V8LFR0</accession>
<dbReference type="InterPro" id="IPR029058">
    <property type="entry name" value="AB_hydrolase_fold"/>
</dbReference>
<gene>
    <name evidence="2" type="ORF">Prum_097440</name>
</gene>
<dbReference type="PRINTS" id="PR00111">
    <property type="entry name" value="ABHYDROLASE"/>
</dbReference>
<dbReference type="PANTHER" id="PTHR43433:SF10">
    <property type="entry name" value="AB HYDROLASE-1 DOMAIN-CONTAINING PROTEIN"/>
    <property type="match status" value="1"/>
</dbReference>
<dbReference type="RefSeq" id="WP_173085622.1">
    <property type="nucleotide sequence ID" value="NZ_BAABJB010000046.1"/>
</dbReference>
<feature type="domain" description="AB hydrolase-1" evidence="1">
    <location>
        <begin position="27"/>
        <end position="263"/>
    </location>
</feature>
<evidence type="ECO:0000259" key="1">
    <source>
        <dbReference type="Pfam" id="PF00561"/>
    </source>
</evidence>
<protein>
    <submittedName>
        <fullName evidence="2">Alpha/beta hydrolase</fullName>
    </submittedName>
</protein>
<proteinExistence type="predicted"/>
<sequence>MTTESDLDLAGGRRLHVHDTATDGELPVVWLHGTPNTGEPPAPLLPAAAERGLRFVSYDRPGYGRSTPRPGRNVAAAAADVAAVADALGIDRFAVMGHSGGATHALACAALLPDRVLAAVCVSAMAPYDAGELDWYAGMAPACVALLRAAAEGRAALVAHLAATEWDPEEFTPADHAALDGDWSWLGAIAGKALAGGPDGMLDDELAYVAPVGYDRERATAPILFVHGAEDRVAPRAHADWLVRHWRSAELWLRPDDGHISILGSGVAALDWLRSIYSAYSASSWWSAQT</sequence>
<keyword evidence="3" id="KW-1185">Reference proteome</keyword>
<evidence type="ECO:0000313" key="3">
    <source>
        <dbReference type="Proteomes" id="UP000482960"/>
    </source>
</evidence>
<reference evidence="2 3" key="1">
    <citation type="submission" date="2020-03" db="EMBL/GenBank/DDBJ databases">
        <title>Whole genome shotgun sequence of Phytohabitans rumicis NBRC 108638.</title>
        <authorList>
            <person name="Komaki H."/>
            <person name="Tamura T."/>
        </authorList>
    </citation>
    <scope>NUCLEOTIDE SEQUENCE [LARGE SCALE GENOMIC DNA]</scope>
    <source>
        <strain evidence="2 3">NBRC 108638</strain>
    </source>
</reference>
<keyword evidence="2" id="KW-0378">Hydrolase</keyword>
<dbReference type="Gene3D" id="3.40.50.1820">
    <property type="entry name" value="alpha/beta hydrolase"/>
    <property type="match status" value="1"/>
</dbReference>
<dbReference type="PANTHER" id="PTHR43433">
    <property type="entry name" value="HYDROLASE, ALPHA/BETA FOLD FAMILY PROTEIN"/>
    <property type="match status" value="1"/>
</dbReference>
<reference evidence="2 3" key="2">
    <citation type="submission" date="2020-03" db="EMBL/GenBank/DDBJ databases">
        <authorList>
            <person name="Ichikawa N."/>
            <person name="Kimura A."/>
            <person name="Kitahashi Y."/>
            <person name="Uohara A."/>
        </authorList>
    </citation>
    <scope>NUCLEOTIDE SEQUENCE [LARGE SCALE GENOMIC DNA]</scope>
    <source>
        <strain evidence="2 3">NBRC 108638</strain>
    </source>
</reference>